<proteinExistence type="predicted"/>
<dbReference type="AlphaFoldDB" id="A0A644UMP7"/>
<dbReference type="GO" id="GO:0016491">
    <property type="term" value="F:oxidoreductase activity"/>
    <property type="evidence" value="ECO:0007669"/>
    <property type="project" value="UniProtKB-KW"/>
</dbReference>
<evidence type="ECO:0000259" key="2">
    <source>
        <dbReference type="Pfam" id="PF02754"/>
    </source>
</evidence>
<dbReference type="EC" id="1.3.5.-" evidence="3"/>
<dbReference type="InterPro" id="IPR004017">
    <property type="entry name" value="Cys_rich_dom"/>
</dbReference>
<name>A0A644UMP7_9ZZZZ</name>
<dbReference type="InterPro" id="IPR051278">
    <property type="entry name" value="HdrB/HdrD_reductase"/>
</dbReference>
<feature type="domain" description="Cysteine-rich" evidence="2">
    <location>
        <begin position="148"/>
        <end position="235"/>
    </location>
</feature>
<evidence type="ECO:0000313" key="3">
    <source>
        <dbReference type="EMBL" id="MPL80240.1"/>
    </source>
</evidence>
<evidence type="ECO:0000256" key="1">
    <source>
        <dbReference type="ARBA" id="ARBA00023002"/>
    </source>
</evidence>
<dbReference type="PANTHER" id="PTHR42947:SF1">
    <property type="entry name" value="COB--COM HETERODISULFIDE REDUCTASE SUBUNIT B 1"/>
    <property type="match status" value="1"/>
</dbReference>
<sequence length="266" mass="29295">MIYNYYPGCTLSTKAKLLDLYAKRSGEVLGFELKELVDWQCCGAVYPQADDEIATKLSSVRSLAAAAAIDGKLVTLCSACHHVLKRVNDDMANNSEMRDKVNAYLELDTPYAGETQVIHYLELLRDQVGFDKIAEKVVKPLSGRKIGAYYGCMLLRPAGVMQFDDPENPTILEDFLQALGASPISFDMRNECCGGYMAIKEKGIAQGMVSEILASARNKGVEELITACPLCNYNMDVNAASSEHLPVHYFTELLAEALGVKEEEEN</sequence>
<keyword evidence="1 3" id="KW-0560">Oxidoreductase</keyword>
<dbReference type="Gene3D" id="1.20.1050.140">
    <property type="match status" value="1"/>
</dbReference>
<feature type="domain" description="Cysteine-rich" evidence="2">
    <location>
        <begin position="3"/>
        <end position="85"/>
    </location>
</feature>
<dbReference type="EMBL" id="VSSQ01000135">
    <property type="protein sequence ID" value="MPL80240.1"/>
    <property type="molecule type" value="Genomic_DNA"/>
</dbReference>
<dbReference type="PANTHER" id="PTHR42947">
    <property type="entry name" value="COB--COM HETERODISULFIDE REDUCTASE SUBUNIT B 1"/>
    <property type="match status" value="1"/>
</dbReference>
<comment type="caution">
    <text evidence="3">The sequence shown here is derived from an EMBL/GenBank/DDBJ whole genome shotgun (WGS) entry which is preliminary data.</text>
</comment>
<reference evidence="3" key="1">
    <citation type="submission" date="2019-08" db="EMBL/GenBank/DDBJ databases">
        <authorList>
            <person name="Kucharzyk K."/>
            <person name="Murdoch R.W."/>
            <person name="Higgins S."/>
            <person name="Loffler F."/>
        </authorList>
    </citation>
    <scope>NUCLEOTIDE SEQUENCE</scope>
</reference>
<protein>
    <submittedName>
        <fullName evidence="3">8-methylmenaquinol:fumarate reductase membrane anchor subunit</fullName>
        <ecNumber evidence="3">1.3.5.-</ecNumber>
    </submittedName>
</protein>
<dbReference type="Pfam" id="PF02754">
    <property type="entry name" value="CCG"/>
    <property type="match status" value="2"/>
</dbReference>
<accession>A0A644UMP7</accession>
<gene>
    <name evidence="3" type="primary">sdhE_6</name>
    <name evidence="3" type="ORF">SDC9_26136</name>
</gene>
<organism evidence="3">
    <name type="scientific">bioreactor metagenome</name>
    <dbReference type="NCBI Taxonomy" id="1076179"/>
    <lineage>
        <taxon>unclassified sequences</taxon>
        <taxon>metagenomes</taxon>
        <taxon>ecological metagenomes</taxon>
    </lineage>
</organism>